<organism evidence="2 3">
    <name type="scientific">Williamsia phyllosphaerae</name>
    <dbReference type="NCBI Taxonomy" id="885042"/>
    <lineage>
        <taxon>Bacteria</taxon>
        <taxon>Bacillati</taxon>
        <taxon>Actinomycetota</taxon>
        <taxon>Actinomycetes</taxon>
        <taxon>Mycobacteriales</taxon>
        <taxon>Nocardiaceae</taxon>
        <taxon>Williamsia</taxon>
    </lineage>
</organism>
<feature type="compositionally biased region" description="Basic and acidic residues" evidence="1">
    <location>
        <begin position="34"/>
        <end position="47"/>
    </location>
</feature>
<keyword evidence="3" id="KW-1185">Reference proteome</keyword>
<feature type="region of interest" description="Disordered" evidence="1">
    <location>
        <begin position="17"/>
        <end position="58"/>
    </location>
</feature>
<dbReference type="EMBL" id="BMCS01000002">
    <property type="protein sequence ID" value="GGF34193.1"/>
    <property type="molecule type" value="Genomic_DNA"/>
</dbReference>
<dbReference type="Proteomes" id="UP000632454">
    <property type="component" value="Unassembled WGS sequence"/>
</dbReference>
<gene>
    <name evidence="2" type="ORF">GCM10007298_32470</name>
</gene>
<protein>
    <submittedName>
        <fullName evidence="2">Uncharacterized protein</fullName>
    </submittedName>
</protein>
<evidence type="ECO:0000256" key="1">
    <source>
        <dbReference type="SAM" id="MobiDB-lite"/>
    </source>
</evidence>
<proteinExistence type="predicted"/>
<evidence type="ECO:0000313" key="3">
    <source>
        <dbReference type="Proteomes" id="UP000632454"/>
    </source>
</evidence>
<sequence length="58" mass="6696">MTDRTNWDERRRLAEIFGDDMPAVTSDEASLTNSDKDHRSGGSRSDEWLLSNRPPHHE</sequence>
<comment type="caution">
    <text evidence="2">The sequence shown here is derived from an EMBL/GenBank/DDBJ whole genome shotgun (WGS) entry which is preliminary data.</text>
</comment>
<evidence type="ECO:0000313" key="2">
    <source>
        <dbReference type="EMBL" id="GGF34193.1"/>
    </source>
</evidence>
<accession>A0ABQ1V1S9</accession>
<name>A0ABQ1V1S9_9NOCA</name>
<reference evidence="3" key="1">
    <citation type="journal article" date="2019" name="Int. J. Syst. Evol. Microbiol.">
        <title>The Global Catalogue of Microorganisms (GCM) 10K type strain sequencing project: providing services to taxonomists for standard genome sequencing and annotation.</title>
        <authorList>
            <consortium name="The Broad Institute Genomics Platform"/>
            <consortium name="The Broad Institute Genome Sequencing Center for Infectious Disease"/>
            <person name="Wu L."/>
            <person name="Ma J."/>
        </authorList>
    </citation>
    <scope>NUCLEOTIDE SEQUENCE [LARGE SCALE GENOMIC DNA]</scope>
    <source>
        <strain evidence="3">CCM 7855</strain>
    </source>
</reference>